<comment type="similarity">
    <text evidence="1 7">Belongs to the iron/manganese superoxide dismutase family.</text>
</comment>
<evidence type="ECO:0000259" key="9">
    <source>
        <dbReference type="Pfam" id="PF02777"/>
    </source>
</evidence>
<gene>
    <name evidence="10" type="primary">SOD</name>
</gene>
<accession>A0A192ZJ61</accession>
<dbReference type="PANTHER" id="PTHR42769:SF3">
    <property type="entry name" value="SUPEROXIDE DISMUTASE [FE] 2, CHLOROPLASTIC"/>
    <property type="match status" value="1"/>
</dbReference>
<reference evidence="10" key="1">
    <citation type="journal article" date="2016" name="Mol. Biol. Evol.">
        <title>Novel hydrogenosomes in the microaerophilic jakobid Stygiella incarcerata.</title>
        <authorList>
            <person name="Leger M.M."/>
            <person name="Eme L."/>
            <person name="Hug L.A."/>
            <person name="Roger A.J."/>
        </authorList>
    </citation>
    <scope>NUCLEOTIDE SEQUENCE</scope>
</reference>
<evidence type="ECO:0000256" key="4">
    <source>
        <dbReference type="ARBA" id="ARBA00023002"/>
    </source>
</evidence>
<dbReference type="Gene3D" id="1.10.287.990">
    <property type="entry name" value="Fe,Mn superoxide dismutase (SOD) domain"/>
    <property type="match status" value="1"/>
</dbReference>
<evidence type="ECO:0000313" key="10">
    <source>
        <dbReference type="EMBL" id="ANM86850.1"/>
    </source>
</evidence>
<evidence type="ECO:0000256" key="1">
    <source>
        <dbReference type="ARBA" id="ARBA00008714"/>
    </source>
</evidence>
<dbReference type="EMBL" id="KT984630">
    <property type="protein sequence ID" value="ANM86850.1"/>
    <property type="molecule type" value="mRNA"/>
</dbReference>
<dbReference type="PIRSF" id="PIRSF000349">
    <property type="entry name" value="SODismutase"/>
    <property type="match status" value="1"/>
</dbReference>
<dbReference type="InterPro" id="IPR001189">
    <property type="entry name" value="Mn/Fe_SOD"/>
</dbReference>
<comment type="catalytic activity">
    <reaction evidence="7">
        <text>2 superoxide + 2 H(+) = H2O2 + O2</text>
        <dbReference type="Rhea" id="RHEA:20696"/>
        <dbReference type="ChEBI" id="CHEBI:15378"/>
        <dbReference type="ChEBI" id="CHEBI:15379"/>
        <dbReference type="ChEBI" id="CHEBI:16240"/>
        <dbReference type="ChEBI" id="CHEBI:18421"/>
        <dbReference type="EC" id="1.15.1.1"/>
    </reaction>
</comment>
<dbReference type="SUPFAM" id="SSF54719">
    <property type="entry name" value="Fe,Mn superoxide dismutase (SOD), C-terminal domain"/>
    <property type="match status" value="1"/>
</dbReference>
<dbReference type="InterPro" id="IPR036324">
    <property type="entry name" value="Mn/Fe_SOD_N_sf"/>
</dbReference>
<dbReference type="SUPFAM" id="SSF46609">
    <property type="entry name" value="Fe,Mn superoxide dismutase (SOD), N-terminal domain"/>
    <property type="match status" value="1"/>
</dbReference>
<feature type="domain" description="Manganese/iron superoxide dismutase N-terminal" evidence="8">
    <location>
        <begin position="19"/>
        <end position="103"/>
    </location>
</feature>
<dbReference type="EC" id="1.15.1.1" evidence="2 7"/>
<dbReference type="InterPro" id="IPR019833">
    <property type="entry name" value="Mn/Fe_SOD_BS"/>
</dbReference>
<evidence type="ECO:0000256" key="3">
    <source>
        <dbReference type="ARBA" id="ARBA00022723"/>
    </source>
</evidence>
<dbReference type="PANTHER" id="PTHR42769">
    <property type="entry name" value="SUPEROXIDE DISMUTASE"/>
    <property type="match status" value="1"/>
</dbReference>
<evidence type="ECO:0000256" key="2">
    <source>
        <dbReference type="ARBA" id="ARBA00012682"/>
    </source>
</evidence>
<dbReference type="PROSITE" id="PS00088">
    <property type="entry name" value="SOD_MN"/>
    <property type="match status" value="1"/>
</dbReference>
<feature type="binding site" evidence="6">
    <location>
        <position position="44"/>
    </location>
    <ligand>
        <name>Mn(2+)</name>
        <dbReference type="ChEBI" id="CHEBI:29035"/>
    </ligand>
</feature>
<feature type="binding site" evidence="6">
    <location>
        <position position="178"/>
    </location>
    <ligand>
        <name>Mn(2+)</name>
        <dbReference type="ChEBI" id="CHEBI:29035"/>
    </ligand>
</feature>
<dbReference type="Pfam" id="PF00081">
    <property type="entry name" value="Sod_Fe_N"/>
    <property type="match status" value="1"/>
</dbReference>
<dbReference type="PRINTS" id="PR01703">
    <property type="entry name" value="MNSODISMTASE"/>
</dbReference>
<comment type="function">
    <text evidence="7">Destroys radicals which are normally produced within the cells and which are toxic to biological systems.</text>
</comment>
<evidence type="ECO:0000259" key="8">
    <source>
        <dbReference type="Pfam" id="PF00081"/>
    </source>
</evidence>
<name>A0A192ZJ61_9EUKA</name>
<dbReference type="GO" id="GO:0046872">
    <property type="term" value="F:metal ion binding"/>
    <property type="evidence" value="ECO:0007669"/>
    <property type="project" value="UniProtKB-KW"/>
</dbReference>
<dbReference type="InterPro" id="IPR019832">
    <property type="entry name" value="Mn/Fe_SOD_C"/>
</dbReference>
<feature type="domain" description="Manganese/iron superoxide dismutase C-terminal" evidence="9">
    <location>
        <begin position="114"/>
        <end position="210"/>
    </location>
</feature>
<organism evidence="10">
    <name type="scientific">Stygiella incarcerata</name>
    <dbReference type="NCBI Taxonomy" id="1712417"/>
    <lineage>
        <taxon>Eukaryota</taxon>
        <taxon>Discoba</taxon>
        <taxon>Jakobida</taxon>
        <taxon>Andalucina</taxon>
        <taxon>Stygiellidae</taxon>
        <taxon>Stygiella</taxon>
    </lineage>
</organism>
<evidence type="ECO:0000256" key="5">
    <source>
        <dbReference type="ARBA" id="ARBA00023004"/>
    </source>
</evidence>
<keyword evidence="5" id="KW-0408">Iron</keyword>
<feature type="binding site" evidence="6">
    <location>
        <position position="96"/>
    </location>
    <ligand>
        <name>Mn(2+)</name>
        <dbReference type="ChEBI" id="CHEBI:29035"/>
    </ligand>
</feature>
<dbReference type="Gene3D" id="3.55.40.20">
    <property type="entry name" value="Iron/manganese superoxide dismutase, C-terminal domain"/>
    <property type="match status" value="1"/>
</dbReference>
<keyword evidence="3 6" id="KW-0479">Metal-binding</keyword>
<feature type="binding site" evidence="6">
    <location>
        <position position="182"/>
    </location>
    <ligand>
        <name>Mn(2+)</name>
        <dbReference type="ChEBI" id="CHEBI:29035"/>
    </ligand>
</feature>
<evidence type="ECO:0000256" key="6">
    <source>
        <dbReference type="PIRSR" id="PIRSR000349-1"/>
    </source>
</evidence>
<dbReference type="Pfam" id="PF02777">
    <property type="entry name" value="Sod_Fe_C"/>
    <property type="match status" value="1"/>
</dbReference>
<keyword evidence="4 7" id="KW-0560">Oxidoreductase</keyword>
<dbReference type="InterPro" id="IPR036314">
    <property type="entry name" value="SOD_C_sf"/>
</dbReference>
<sequence length="214" mass="24371">MLRTFMQVKPFSGLLRNLHKLPALPFPIEKGVGKLCTPTQLDFHYNKHHNTYVVKANGMIKGTPFEDMSLEDTIMKTAGVASQVGLFNNVAQIWNHTFYWKSMTPTGSKVPALVEQKLTKEFGGVMPFLDKFVASATGLFGSGWAWLVQRKDGSLAIRNTQNAENPMTMSEKPLLTCDVWEHAYYLDHQNRRPDYLQEFVKVINWEFVQDQLSG</sequence>
<dbReference type="FunFam" id="1.10.287.990:FF:000002">
    <property type="entry name" value="Superoxide dismutase"/>
    <property type="match status" value="1"/>
</dbReference>
<proteinExistence type="evidence at transcript level"/>
<evidence type="ECO:0000256" key="7">
    <source>
        <dbReference type="RuleBase" id="RU000414"/>
    </source>
</evidence>
<dbReference type="AlphaFoldDB" id="A0A192ZJ61"/>
<dbReference type="GO" id="GO:0004784">
    <property type="term" value="F:superoxide dismutase activity"/>
    <property type="evidence" value="ECO:0007669"/>
    <property type="project" value="UniProtKB-EC"/>
</dbReference>
<dbReference type="InterPro" id="IPR019831">
    <property type="entry name" value="Mn/Fe_SOD_N"/>
</dbReference>
<protein>
    <recommendedName>
        <fullName evidence="2 7">Superoxide dismutase</fullName>
        <ecNumber evidence="2 7">1.15.1.1</ecNumber>
    </recommendedName>
</protein>